<proteinExistence type="predicted"/>
<feature type="compositionally biased region" description="Basic residues" evidence="1">
    <location>
        <begin position="153"/>
        <end position="162"/>
    </location>
</feature>
<sequence>MTLPDQPSALSKEELAGLLGQRLKHTNDVHALSADTSGAKPSEPESSRRDSAPAAGDPAALRAEASSAADGGDDLRMVLDHWERTVASLQLELIELRSRVARLEQQLGEETARPAPPPAGGPPGDAGRAVTAPKAPANDVSRAEDEPALSRVRTYRSKRGWF</sequence>
<accession>A0ABT6TTF8</accession>
<keyword evidence="3" id="KW-1185">Reference proteome</keyword>
<dbReference type="EMBL" id="JAGRPV010000002">
    <property type="protein sequence ID" value="MDI4650147.1"/>
    <property type="molecule type" value="Genomic_DNA"/>
</dbReference>
<protein>
    <submittedName>
        <fullName evidence="2">Uncharacterized protein</fullName>
    </submittedName>
</protein>
<evidence type="ECO:0000313" key="3">
    <source>
        <dbReference type="Proteomes" id="UP001161691"/>
    </source>
</evidence>
<feature type="compositionally biased region" description="Basic and acidic residues" evidence="1">
    <location>
        <begin position="42"/>
        <end position="51"/>
    </location>
</feature>
<evidence type="ECO:0000256" key="1">
    <source>
        <dbReference type="SAM" id="MobiDB-lite"/>
    </source>
</evidence>
<organism evidence="2 3">
    <name type="scientific">Cohnella hashimotonis</name>
    <dbReference type="NCBI Taxonomy" id="2826895"/>
    <lineage>
        <taxon>Bacteria</taxon>
        <taxon>Bacillati</taxon>
        <taxon>Bacillota</taxon>
        <taxon>Bacilli</taxon>
        <taxon>Bacillales</taxon>
        <taxon>Paenibacillaceae</taxon>
        <taxon>Cohnella</taxon>
    </lineage>
</organism>
<gene>
    <name evidence="2" type="ORF">KB449_34780</name>
</gene>
<comment type="caution">
    <text evidence="2">The sequence shown here is derived from an EMBL/GenBank/DDBJ whole genome shotgun (WGS) entry which is preliminary data.</text>
</comment>
<dbReference type="RefSeq" id="WP_282913013.1">
    <property type="nucleotide sequence ID" value="NZ_JAGRPV010000002.1"/>
</dbReference>
<feature type="region of interest" description="Disordered" evidence="1">
    <location>
        <begin position="26"/>
        <end position="72"/>
    </location>
</feature>
<reference evidence="2" key="1">
    <citation type="submission" date="2023-04" db="EMBL/GenBank/DDBJ databases">
        <title>Comparative genomic analysis of Cohnella hashimotonis sp. nov., isolated from the International Space Station.</title>
        <authorList>
            <person name="Venkateswaran K."/>
            <person name="Simpson A."/>
        </authorList>
    </citation>
    <scope>NUCLEOTIDE SEQUENCE</scope>
    <source>
        <strain evidence="2">F6_2S_P_1</strain>
    </source>
</reference>
<name>A0ABT6TTF8_9BACL</name>
<evidence type="ECO:0000313" key="2">
    <source>
        <dbReference type="EMBL" id="MDI4650147.1"/>
    </source>
</evidence>
<feature type="region of interest" description="Disordered" evidence="1">
    <location>
        <begin position="105"/>
        <end position="162"/>
    </location>
</feature>
<feature type="compositionally biased region" description="Low complexity" evidence="1">
    <location>
        <begin position="52"/>
        <end position="70"/>
    </location>
</feature>
<dbReference type="Proteomes" id="UP001161691">
    <property type="component" value="Unassembled WGS sequence"/>
</dbReference>